<dbReference type="EMBL" id="JGDM01000080">
    <property type="protein sequence ID" value="EXZ43373.1"/>
    <property type="molecule type" value="Genomic_DNA"/>
</dbReference>
<keyword evidence="2 5" id="KW-0808">Transferase</keyword>
<dbReference type="PANTHER" id="PTHR22916:SF51">
    <property type="entry name" value="GLYCOSYLTRANSFERASE EPSH-RELATED"/>
    <property type="match status" value="1"/>
</dbReference>
<dbReference type="InterPro" id="IPR001173">
    <property type="entry name" value="Glyco_trans_2-like"/>
</dbReference>
<proteinExistence type="predicted"/>
<evidence type="ECO:0000256" key="2">
    <source>
        <dbReference type="ARBA" id="ARBA00022679"/>
    </source>
</evidence>
<dbReference type="Pfam" id="PF00535">
    <property type="entry name" value="Glycos_transf_2"/>
    <property type="match status" value="1"/>
</dbReference>
<sequence>MTTPTVSFIIPVYNVEKYLSQCIESILVQSYRNFEIILVNDGSIDNSPYLCDIYQSKDERVKTVHKKNGGLSDARNVGLTLAKGEYIIFLDSDDFWISQNDLQLLVHRLDSLINCDFMCFNCCYYYPSKHLFKRWTPFADELLLSVDKSKSIISLVSSGTFPMSACLKIIRRNFLLENNITFQKGIQSEDILWFMELLEKAHSIAFLNQYIYAYRREVENSITSSFTPKKYNDLFSVLENGIQRIEAYKWDIQTKNALLSFMAYEYCTLLAFLYYFPFALRKELEGKLFQYNWLLKYKLNPKVKKVSFCMRFLGKRLTLLLLYRYMKNLV</sequence>
<dbReference type="Proteomes" id="UP000022272">
    <property type="component" value="Unassembled WGS sequence"/>
</dbReference>
<organism evidence="5 6">
    <name type="scientific">Bacteroides fragilis str. 2-F-2 #4</name>
    <dbReference type="NCBI Taxonomy" id="1339280"/>
    <lineage>
        <taxon>Bacteria</taxon>
        <taxon>Pseudomonadati</taxon>
        <taxon>Bacteroidota</taxon>
        <taxon>Bacteroidia</taxon>
        <taxon>Bacteroidales</taxon>
        <taxon>Bacteroidaceae</taxon>
        <taxon>Bacteroides</taxon>
    </lineage>
</organism>
<dbReference type="GO" id="GO:0016758">
    <property type="term" value="F:hexosyltransferase activity"/>
    <property type="evidence" value="ECO:0007669"/>
    <property type="project" value="UniProtKB-ARBA"/>
</dbReference>
<dbReference type="PANTHER" id="PTHR22916">
    <property type="entry name" value="GLYCOSYLTRANSFERASE"/>
    <property type="match status" value="1"/>
</dbReference>
<keyword evidence="3" id="KW-0812">Transmembrane</keyword>
<gene>
    <name evidence="5" type="ORF">M076_3601</name>
</gene>
<dbReference type="SUPFAM" id="SSF53448">
    <property type="entry name" value="Nucleotide-diphospho-sugar transferases"/>
    <property type="match status" value="1"/>
</dbReference>
<dbReference type="RefSeq" id="WP_005797903.1">
    <property type="nucleotide sequence ID" value="NZ_JGDM01000080.1"/>
</dbReference>
<protein>
    <submittedName>
        <fullName evidence="5">Glycosyl transferase 2 family protein</fullName>
    </submittedName>
</protein>
<evidence type="ECO:0000313" key="5">
    <source>
        <dbReference type="EMBL" id="EXZ43373.1"/>
    </source>
</evidence>
<dbReference type="Gene3D" id="3.90.550.10">
    <property type="entry name" value="Spore Coat Polysaccharide Biosynthesis Protein SpsA, Chain A"/>
    <property type="match status" value="1"/>
</dbReference>
<feature type="transmembrane region" description="Helical" evidence="3">
    <location>
        <begin position="261"/>
        <end position="280"/>
    </location>
</feature>
<dbReference type="InterPro" id="IPR029044">
    <property type="entry name" value="Nucleotide-diphossugar_trans"/>
</dbReference>
<feature type="domain" description="Glycosyltransferase 2-like" evidence="4">
    <location>
        <begin position="7"/>
        <end position="111"/>
    </location>
</feature>
<keyword evidence="3" id="KW-0472">Membrane</keyword>
<dbReference type="AlphaFoldDB" id="A0A015YGI4"/>
<keyword evidence="1" id="KW-0328">Glycosyltransferase</keyword>
<accession>A0A015YGI4</accession>
<evidence type="ECO:0000313" key="6">
    <source>
        <dbReference type="Proteomes" id="UP000022272"/>
    </source>
</evidence>
<evidence type="ECO:0000256" key="3">
    <source>
        <dbReference type="SAM" id="Phobius"/>
    </source>
</evidence>
<dbReference type="CDD" id="cd00761">
    <property type="entry name" value="Glyco_tranf_GTA_type"/>
    <property type="match status" value="1"/>
</dbReference>
<name>A0A015YGI4_BACFG</name>
<evidence type="ECO:0000256" key="1">
    <source>
        <dbReference type="ARBA" id="ARBA00022676"/>
    </source>
</evidence>
<evidence type="ECO:0000259" key="4">
    <source>
        <dbReference type="Pfam" id="PF00535"/>
    </source>
</evidence>
<dbReference type="PATRIC" id="fig|1339280.3.peg.3448"/>
<keyword evidence="3" id="KW-1133">Transmembrane helix</keyword>
<comment type="caution">
    <text evidence="5">The sequence shown here is derived from an EMBL/GenBank/DDBJ whole genome shotgun (WGS) entry which is preliminary data.</text>
</comment>
<reference evidence="5 6" key="1">
    <citation type="submission" date="2014-02" db="EMBL/GenBank/DDBJ databases">
        <authorList>
            <person name="Sears C."/>
            <person name="Carroll K."/>
            <person name="Sack B.R."/>
            <person name="Qadri F."/>
            <person name="Myers L.L."/>
            <person name="Chung G.-T."/>
            <person name="Escheverria P."/>
            <person name="Fraser C.M."/>
            <person name="Sadzewicz L."/>
            <person name="Shefchek K.A."/>
            <person name="Tallon L."/>
            <person name="Das S.P."/>
            <person name="Daugherty S."/>
            <person name="Mongodin E.F."/>
        </authorList>
    </citation>
    <scope>NUCLEOTIDE SEQUENCE [LARGE SCALE GENOMIC DNA]</scope>
    <source>
        <strain evidence="5 6">2-F-2 #4</strain>
    </source>
</reference>